<dbReference type="EMBL" id="QJUM01000017">
    <property type="protein sequence ID" value="TBV04063.1"/>
    <property type="molecule type" value="Genomic_DNA"/>
</dbReference>
<comment type="caution">
    <text evidence="1">The sequence shown here is derived from an EMBL/GenBank/DDBJ whole genome shotgun (WGS) entry which is preliminary data.</text>
</comment>
<evidence type="ECO:0000313" key="1">
    <source>
        <dbReference type="EMBL" id="TBU85212.1"/>
    </source>
</evidence>
<dbReference type="Proteomes" id="UP000291334">
    <property type="component" value="Unassembled WGS sequence"/>
</dbReference>
<sequence length="148" mass="15798">MLEGALAVRYYQSVNGHFPIEIGAAVPGSSMSAIVKPTAGFAMLDPSSEETLGLSLLEAEATGLTLEKVCDQLNEFLAGRRVNCSNSAEAEAIACLFQAGGIEPEFDLSTLDDSALYLPEALPDDQYPETIARDLFVLARPFEILRAG</sequence>
<organism evidence="1 4">
    <name type="scientific">Phytopseudomonas dryadis</name>
    <dbReference type="NCBI Taxonomy" id="2487520"/>
    <lineage>
        <taxon>Bacteria</taxon>
        <taxon>Pseudomonadati</taxon>
        <taxon>Pseudomonadota</taxon>
        <taxon>Gammaproteobacteria</taxon>
        <taxon>Pseudomonadales</taxon>
        <taxon>Pseudomonadaceae</taxon>
        <taxon>Phytopseudomonas</taxon>
    </lineage>
</organism>
<protein>
    <submittedName>
        <fullName evidence="1">Uncharacterized protein</fullName>
    </submittedName>
</protein>
<dbReference type="EMBL" id="QJUL01000060">
    <property type="protein sequence ID" value="TBU85212.1"/>
    <property type="molecule type" value="Genomic_DNA"/>
</dbReference>
<evidence type="ECO:0000313" key="2">
    <source>
        <dbReference type="EMBL" id="TBV04063.1"/>
    </source>
</evidence>
<evidence type="ECO:0000313" key="4">
    <source>
        <dbReference type="Proteomes" id="UP000293172"/>
    </source>
</evidence>
<reference evidence="3 4" key="1">
    <citation type="submission" date="2018-06" db="EMBL/GenBank/DDBJ databases">
        <title>Three novel Pseudomonas species isolated from symptomatic oak.</title>
        <authorList>
            <person name="Bueno-Gonzalez V."/>
            <person name="Brady C."/>
        </authorList>
    </citation>
    <scope>NUCLEOTIDE SEQUENCE [LARGE SCALE GENOMIC DNA]</scope>
    <source>
        <strain evidence="2 3">P26B</strain>
        <strain evidence="1 4">P6B</strain>
    </source>
</reference>
<accession>A0A4Q9QSZ7</accession>
<proteinExistence type="predicted"/>
<name>A0A4Q9QSZ7_9GAMM</name>
<evidence type="ECO:0000313" key="3">
    <source>
        <dbReference type="Proteomes" id="UP000291334"/>
    </source>
</evidence>
<dbReference type="Proteomes" id="UP000293172">
    <property type="component" value="Unassembled WGS sequence"/>
</dbReference>
<dbReference type="AlphaFoldDB" id="A0A4Q9QSZ7"/>
<keyword evidence="3" id="KW-1185">Reference proteome</keyword>
<gene>
    <name evidence="2" type="ORF">DNK34_15065</name>
    <name evidence="1" type="ORF">DNK44_24360</name>
</gene>